<evidence type="ECO:0000313" key="14">
    <source>
        <dbReference type="Proteomes" id="UP000649617"/>
    </source>
</evidence>
<feature type="domain" description="Polycystin cation channel PKD1/PKD2" evidence="10">
    <location>
        <begin position="342"/>
        <end position="558"/>
    </location>
</feature>
<dbReference type="SUPFAM" id="SSF53474">
    <property type="entry name" value="alpha/beta-Hydrolases"/>
    <property type="match status" value="1"/>
</dbReference>
<dbReference type="InterPro" id="IPR051223">
    <property type="entry name" value="Polycystin"/>
</dbReference>
<evidence type="ECO:0000256" key="2">
    <source>
        <dbReference type="ARBA" id="ARBA00007200"/>
    </source>
</evidence>
<comment type="similarity">
    <text evidence="2">Belongs to the polycystin family.</text>
</comment>
<reference evidence="13" key="1">
    <citation type="submission" date="2021-02" db="EMBL/GenBank/DDBJ databases">
        <authorList>
            <person name="Dougan E. K."/>
            <person name="Rhodes N."/>
            <person name="Thang M."/>
            <person name="Chan C."/>
        </authorList>
    </citation>
    <scope>NUCLEOTIDE SEQUENCE</scope>
</reference>
<evidence type="ECO:0000256" key="8">
    <source>
        <dbReference type="SAM" id="MobiDB-lite"/>
    </source>
</evidence>
<keyword evidence="5 9" id="KW-0472">Membrane</keyword>
<feature type="transmembrane region" description="Helical" evidence="9">
    <location>
        <begin position="370"/>
        <end position="390"/>
    </location>
</feature>
<evidence type="ECO:0000259" key="11">
    <source>
        <dbReference type="Pfam" id="PF20434"/>
    </source>
</evidence>
<evidence type="ECO:0000256" key="7">
    <source>
        <dbReference type="SAM" id="Coils"/>
    </source>
</evidence>
<organism evidence="13 14">
    <name type="scientific">Symbiodinium pilosum</name>
    <name type="common">Dinoflagellate</name>
    <dbReference type="NCBI Taxonomy" id="2952"/>
    <lineage>
        <taxon>Eukaryota</taxon>
        <taxon>Sar</taxon>
        <taxon>Alveolata</taxon>
        <taxon>Dinophyceae</taxon>
        <taxon>Suessiales</taxon>
        <taxon>Symbiodiniaceae</taxon>
        <taxon>Symbiodinium</taxon>
    </lineage>
</organism>
<accession>A0A812UJR4</accession>
<feature type="transmembrane region" description="Helical" evidence="9">
    <location>
        <begin position="903"/>
        <end position="922"/>
    </location>
</feature>
<feature type="transmembrane region" description="Helical" evidence="9">
    <location>
        <begin position="341"/>
        <end position="363"/>
    </location>
</feature>
<dbReference type="SUPFAM" id="SSF50985">
    <property type="entry name" value="RCC1/BLIP-II"/>
    <property type="match status" value="1"/>
</dbReference>
<feature type="transmembrane region" description="Helical" evidence="9">
    <location>
        <begin position="465"/>
        <end position="490"/>
    </location>
</feature>
<feature type="transmembrane region" description="Helical" evidence="9">
    <location>
        <begin position="527"/>
        <end position="548"/>
    </location>
</feature>
<name>A0A812UJR4_SYMPI</name>
<feature type="transmembrane region" description="Helical" evidence="9">
    <location>
        <begin position="428"/>
        <end position="445"/>
    </location>
</feature>
<feature type="transmembrane region" description="Helical" evidence="9">
    <location>
        <begin position="58"/>
        <end position="78"/>
    </location>
</feature>
<dbReference type="OrthoDB" id="444119at2759"/>
<feature type="repeat" description="RCC1" evidence="6">
    <location>
        <begin position="1391"/>
        <end position="1458"/>
    </location>
</feature>
<evidence type="ECO:0000259" key="10">
    <source>
        <dbReference type="Pfam" id="PF08016"/>
    </source>
</evidence>
<sequence length="1889" mass="211322">GSMASDEEGPLSFLDRLLEEERHSNLHLGDVRFWKYLEHMDSSHIYRTKSLEYKTMKLMFCEGVFFALFLFVLTTYLISEKAGDLYSSRRQQLDYWGGCTMQATTRHCKVNDVKDIPSLIGWLTDDFVPLAFTDRVEYPSVVMSNSVFRLQDGTMHWTPRYVGDTQTSVLIGTIRMRQVRVQYSQACSILDELVDIGVMDCFADYSNAVQSRLSWAPAWTPLHLKDHYSWKSANVTEQREFVGRYAVYPGDGFVLDLALNLTGAQTRMRELEYWKWLDFRTRAFMIELNTINPNVNSFVHSRILFEFPAAGGVLIRQEAFPFRAVQLSLALMAADDFGGSFVYLVLTCGFSILFAIYNIWLIYKNGLRFFTYFWSNVDLLSLVVWAWMLLLKIEIFQVADTLPNLTPDVISDPEMFYPIGTLVPNMELVMGLQALLGLITWLRVLKYLTLSRTFLPFVRVFERCFIALIKYSALLSVALFGFAVAIYIGFGTEAGVYNSIWSTFVAVAVAPAGGVDLGPVTDRDDSLVAPIILFSYIIVVVLLVLTTFNAIQIDSYSVTTYELSTLRRHKAPGAGGDPTIIFIWTYLNALKGVKLVGKETNEDIGGPQDQVIMLSSLPEPVATRYYRMRRKMEKLRDKALDRIEDLKRQKLIEAGIGLEALENTRRSGRRTSQLALSDGDEGHHHEDEEDRIPTSMEMAGIMVNRVQLQRMLDEDPRLAEICSSDKAVDVVRRFRVDQTGDDPFEVVARLQASVAEKLDAIESMSSDLAFDEVETLRVMSQELHSALTESQKETFTCRNPGRGDLDPGLHGSDVLALATELPDGNIAWVRTCLVKSCTEQGVCDMLAMCFMGFESPMVLGAMRWSFQRPLDLRTPAKRTALPRLSWDALSVRLWLWPQQRKEALTTAGPAVLVGLLFLPNIIGNALGLRGFFGHRGSGPACLVALVLALVVSFHLLWLLLRRKKVICSLLLLGCLTGCFCLSLPVLLALPASRQLEAEVLRLFPVTLEGGRETAFSLGTWLMGPLAAQDVDFKKHGDTVPMGWPHLQVGTCKLQHPQQSVPFKTISPPPGCSLRRFVKRCGFDGPLFLDVYKPNEQKGVPPAEAKPAIVFVHGGWWYTGDRTWHHKCFFQHFLHRGFVLVSVGYRLTKDGYVGEEIVEDVIDGLMYVVKHSAEFGIDKQRIIVQGESAGGHLAVLASLLVPSGHVRGVVDLWGIQELRQGYASNVGNNWPEAYALFCGGDPLAKPGCYHNLSTTTHVSQKCLPLLWGAGDFQIWRGDAEASTGTASAAQLYQQRELAKLDVLLETDHCSLPLAPKAQVGSAIFDRHRVHGILLSDAGIAFTWGDNRFGQLGREPVAKEENGRPFPVKGLVGYEVTQVSAGMRHCLALVSPGLVWSWGRNKSGQLGVGDYRDRTQPVKVCHPPVTDSPDECGLQLGANKNGQIISVSAGADSSVAAALNSNIWQWGEISDGFQDQLANTDKSDKSKKSSIAVVKNRPFRVFEEKEFRSQMRAGRVSISSTGCKVLHQDTYTDKVRVETLVQGIVSMQESINKERLEIAALDAQQDKQKDGEAHAGGEGEDELDTLQDTIGELEHDIMVHEREIGALTKSLESCDLRQAHNRKQLQQLQQQGTSLHDRQDQVSLQISMAPKAGAERRKLEEQLAEVEEFVQANKNTRMTLLDQRAETDKEKQSIAAQLADLRRQKDRAQRRLEIVRDLSKSTQATTSGASDLLIKVLHQQTTEIEEYFETRRDTSKEDKDFLAAMKILEMDKAFLDRVENRMKDKIKEVSEGPARSGDRSRSERAQMVLQMLSDLVNLRKSWCEILQDHWATDGLDLSCFFKGSKKPSPSEMPVLTEDDQEAPASLLASPLPNLTLPFGMSPDDAMADGRR</sequence>
<dbReference type="PANTHER" id="PTHR10877:SF183">
    <property type="entry name" value="AT14535P-RELATED"/>
    <property type="match status" value="1"/>
</dbReference>
<evidence type="ECO:0000256" key="9">
    <source>
        <dbReference type="SAM" id="Phobius"/>
    </source>
</evidence>
<dbReference type="Pfam" id="PF08016">
    <property type="entry name" value="PKD_channel"/>
    <property type="match status" value="1"/>
</dbReference>
<feature type="domain" description="Polycystin" evidence="12">
    <location>
        <begin position="166"/>
        <end position="316"/>
    </location>
</feature>
<feature type="region of interest" description="Disordered" evidence="8">
    <location>
        <begin position="667"/>
        <end position="692"/>
    </location>
</feature>
<dbReference type="Gene3D" id="3.40.50.1820">
    <property type="entry name" value="alpha/beta hydrolase"/>
    <property type="match status" value="1"/>
</dbReference>
<gene>
    <name evidence="13" type="primary">pkd2</name>
    <name evidence="13" type="ORF">SPIL2461_LOCUS15313</name>
</gene>
<dbReference type="InterPro" id="IPR046791">
    <property type="entry name" value="Polycystin_dom"/>
</dbReference>
<dbReference type="InterPro" id="IPR013122">
    <property type="entry name" value="PKD1_2_channel"/>
</dbReference>
<dbReference type="InterPro" id="IPR009091">
    <property type="entry name" value="RCC1/BLIP-II"/>
</dbReference>
<evidence type="ECO:0000313" key="13">
    <source>
        <dbReference type="EMBL" id="CAE7569033.1"/>
    </source>
</evidence>
<feature type="transmembrane region" description="Helical" evidence="9">
    <location>
        <begin position="967"/>
        <end position="989"/>
    </location>
</feature>
<dbReference type="InterPro" id="IPR029058">
    <property type="entry name" value="AB_hydrolase_fold"/>
</dbReference>
<keyword evidence="7" id="KW-0175">Coiled coil</keyword>
<feature type="compositionally biased region" description="Basic and acidic residues" evidence="8">
    <location>
        <begin position="1562"/>
        <end position="1575"/>
    </location>
</feature>
<dbReference type="InterPro" id="IPR000408">
    <property type="entry name" value="Reg_chr_condens"/>
</dbReference>
<proteinExistence type="inferred from homology"/>
<protein>
    <submittedName>
        <fullName evidence="13">Pkd2 protein</fullName>
    </submittedName>
</protein>
<dbReference type="Proteomes" id="UP000649617">
    <property type="component" value="Unassembled WGS sequence"/>
</dbReference>
<dbReference type="GO" id="GO:0016020">
    <property type="term" value="C:membrane"/>
    <property type="evidence" value="ECO:0007669"/>
    <property type="project" value="UniProtKB-SubCell"/>
</dbReference>
<dbReference type="PANTHER" id="PTHR10877">
    <property type="entry name" value="POLYCYSTIN FAMILY MEMBER"/>
    <property type="match status" value="1"/>
</dbReference>
<feature type="region of interest" description="Disordered" evidence="8">
    <location>
        <begin position="1561"/>
        <end position="1580"/>
    </location>
</feature>
<evidence type="ECO:0000256" key="5">
    <source>
        <dbReference type="ARBA" id="ARBA00023136"/>
    </source>
</evidence>
<feature type="region of interest" description="Disordered" evidence="8">
    <location>
        <begin position="1866"/>
        <end position="1889"/>
    </location>
</feature>
<evidence type="ECO:0000256" key="1">
    <source>
        <dbReference type="ARBA" id="ARBA00004141"/>
    </source>
</evidence>
<comment type="caution">
    <text evidence="13">The sequence shown here is derived from an EMBL/GenBank/DDBJ whole genome shotgun (WGS) entry which is preliminary data.</text>
</comment>
<dbReference type="Pfam" id="PF20434">
    <property type="entry name" value="BD-FAE"/>
    <property type="match status" value="1"/>
</dbReference>
<evidence type="ECO:0000256" key="4">
    <source>
        <dbReference type="ARBA" id="ARBA00022989"/>
    </source>
</evidence>
<dbReference type="Gene3D" id="2.130.10.30">
    <property type="entry name" value="Regulator of chromosome condensation 1/beta-lactamase-inhibitor protein II"/>
    <property type="match status" value="1"/>
</dbReference>
<feature type="coiled-coil region" evidence="7">
    <location>
        <begin position="1654"/>
        <end position="1716"/>
    </location>
</feature>
<keyword evidence="3 9" id="KW-0812">Transmembrane</keyword>
<dbReference type="EMBL" id="CAJNIZ010037003">
    <property type="protein sequence ID" value="CAE7569033.1"/>
    <property type="molecule type" value="Genomic_DNA"/>
</dbReference>
<feature type="domain" description="BD-FAE-like" evidence="11">
    <location>
        <begin position="1088"/>
        <end position="1266"/>
    </location>
</feature>
<feature type="non-terminal residue" evidence="13">
    <location>
        <position position="1889"/>
    </location>
</feature>
<dbReference type="Pfam" id="PF00415">
    <property type="entry name" value="RCC1"/>
    <property type="match status" value="2"/>
</dbReference>
<evidence type="ECO:0000256" key="3">
    <source>
        <dbReference type="ARBA" id="ARBA00022692"/>
    </source>
</evidence>
<evidence type="ECO:0000259" key="12">
    <source>
        <dbReference type="Pfam" id="PF20519"/>
    </source>
</evidence>
<feature type="repeat" description="RCC1" evidence="6">
    <location>
        <begin position="1337"/>
        <end position="1390"/>
    </location>
</feature>
<dbReference type="InterPro" id="IPR049492">
    <property type="entry name" value="BD-FAE-like_dom"/>
</dbReference>
<keyword evidence="4 9" id="KW-1133">Transmembrane helix</keyword>
<keyword evidence="14" id="KW-1185">Reference proteome</keyword>
<dbReference type="PROSITE" id="PS50012">
    <property type="entry name" value="RCC1_3"/>
    <property type="match status" value="2"/>
</dbReference>
<feature type="transmembrane region" description="Helical" evidence="9">
    <location>
        <begin position="942"/>
        <end position="960"/>
    </location>
</feature>
<dbReference type="Pfam" id="PF20519">
    <property type="entry name" value="Polycystin_dom"/>
    <property type="match status" value="1"/>
</dbReference>
<comment type="subcellular location">
    <subcellularLocation>
        <location evidence="1">Membrane</location>
        <topology evidence="1">Multi-pass membrane protein</topology>
    </subcellularLocation>
</comment>
<evidence type="ECO:0000256" key="6">
    <source>
        <dbReference type="PROSITE-ProRule" id="PRU00235"/>
    </source>
</evidence>